<dbReference type="Gene3D" id="3.80.10.10">
    <property type="entry name" value="Ribonuclease Inhibitor"/>
    <property type="match status" value="3"/>
</dbReference>
<dbReference type="AlphaFoldDB" id="A0A1Y2GMQ5"/>
<feature type="coiled-coil region" evidence="2">
    <location>
        <begin position="134"/>
        <end position="168"/>
    </location>
</feature>
<protein>
    <recommendedName>
        <fullName evidence="5">RNI-like protein</fullName>
    </recommendedName>
</protein>
<reference evidence="3 4" key="1">
    <citation type="submission" date="2016-07" db="EMBL/GenBank/DDBJ databases">
        <title>Pervasive Adenine N6-methylation of Active Genes in Fungi.</title>
        <authorList>
            <consortium name="DOE Joint Genome Institute"/>
            <person name="Mondo S.J."/>
            <person name="Dannebaum R.O."/>
            <person name="Kuo R.C."/>
            <person name="Labutti K."/>
            <person name="Haridas S."/>
            <person name="Kuo A."/>
            <person name="Salamov A."/>
            <person name="Ahrendt S.R."/>
            <person name="Lipzen A."/>
            <person name="Sullivan W."/>
            <person name="Andreopoulos W.B."/>
            <person name="Clum A."/>
            <person name="Lindquist E."/>
            <person name="Daum C."/>
            <person name="Ramamoorthy G.K."/>
            <person name="Gryganskyi A."/>
            <person name="Culley D."/>
            <person name="Magnuson J.K."/>
            <person name="James T.Y."/>
            <person name="O'Malley M.A."/>
            <person name="Stajich J.E."/>
            <person name="Spatafora J.W."/>
            <person name="Visel A."/>
            <person name="Grigoriev I.V."/>
        </authorList>
    </citation>
    <scope>NUCLEOTIDE SEQUENCE [LARGE SCALE GENOMIC DNA]</scope>
    <source>
        <strain evidence="3 4">NRRL 3116</strain>
    </source>
</reference>
<proteinExistence type="predicted"/>
<dbReference type="EMBL" id="MCFF01000019">
    <property type="protein sequence ID" value="ORZ15567.1"/>
    <property type="molecule type" value="Genomic_DNA"/>
</dbReference>
<keyword evidence="4" id="KW-1185">Reference proteome</keyword>
<organism evidence="3 4">
    <name type="scientific">Lobosporangium transversale</name>
    <dbReference type="NCBI Taxonomy" id="64571"/>
    <lineage>
        <taxon>Eukaryota</taxon>
        <taxon>Fungi</taxon>
        <taxon>Fungi incertae sedis</taxon>
        <taxon>Mucoromycota</taxon>
        <taxon>Mortierellomycotina</taxon>
        <taxon>Mortierellomycetes</taxon>
        <taxon>Mortierellales</taxon>
        <taxon>Mortierellaceae</taxon>
        <taxon>Lobosporangium</taxon>
    </lineage>
</organism>
<evidence type="ECO:0000313" key="4">
    <source>
        <dbReference type="Proteomes" id="UP000193648"/>
    </source>
</evidence>
<evidence type="ECO:0008006" key="5">
    <source>
        <dbReference type="Google" id="ProtNLM"/>
    </source>
</evidence>
<evidence type="ECO:0000256" key="2">
    <source>
        <dbReference type="SAM" id="Coils"/>
    </source>
</evidence>
<name>A0A1Y2GMQ5_9FUNG</name>
<sequence>MRFKSDGHPIPFLEDLDGNRIEPSRIAFYPNKILDVITEGPQVCNSNSSSNSSTSSTSSDSMAVINLPALKMPTNLTSQDILPLSNLVHSFNSILTTRDKAQTEMVNSSLKAIAESMLEAKEKSNMVIDLLLEAKKKDDEMLKLSNEILKLQREAKEKDEEMLKLQQQALDRLAILQRHASAILVQNFELHEYPIPRLFIVLPVDTTKWDPRNLLRSKVRLHFLCECGEHTATISKSNQIHIAKHEGYDILNSTEFFHKYGKYMLILLHSLKMKSPLTASLASIPKLDAGIDYSIKYMKALSNEYSVLSKINEIDDFEVLEGADLRQLRKFLENNDESKQLGNLYRITTETGHVKWVCLDHYRWTYREAEQKAFKKVVELNGGEYDLHLGKVTITLESKTTAEEFFDALANARRVYELDIIFDWDWTKADLEAFEEALKTSSVSILRLELGDFQESISWKILSTSSPYETLARMIELSSMKTIHIVLPPKTIKVPSLRFNRPSHLRNLTIEMQPRIGFNDFRVLASALKADTAITTLNLRGKSIGDEGALALSEALKTNRTLTTLDLGSNRIRKEGALALSEALKANTTLTTLNMRKNPIGNEGALALSEALKTNTTLTALYLRDNSIGNEGALALSESLKANATLTNLDLYSNSIEKEGALALSEALKTNTSLTGLGLNSNSIGDEGALALSEALKTNTTLTTLDLMGNRIERKGALALSEALKTNTTLITLDLEYDSLGKEGALLLSKINTTLDTLDFESQSLGVEGAYAIAEALKANTTLTALSLEVNSIGSEGALALSETLKVNTTLIGLGLGYNSIGDEGALALSEALKTNTGLTGLNLYNNSIGKEGALALSEARKGLTQP</sequence>
<dbReference type="GeneID" id="33566096"/>
<dbReference type="RefSeq" id="XP_021881315.1">
    <property type="nucleotide sequence ID" value="XM_022024252.1"/>
</dbReference>
<dbReference type="OrthoDB" id="120976at2759"/>
<dbReference type="InterPro" id="IPR001611">
    <property type="entry name" value="Leu-rich_rpt"/>
</dbReference>
<dbReference type="Proteomes" id="UP000193648">
    <property type="component" value="Unassembled WGS sequence"/>
</dbReference>
<dbReference type="SMART" id="SM00368">
    <property type="entry name" value="LRR_RI"/>
    <property type="match status" value="11"/>
</dbReference>
<dbReference type="InParanoid" id="A0A1Y2GMQ5"/>
<accession>A0A1Y2GMQ5</accession>
<dbReference type="SUPFAM" id="SSF52047">
    <property type="entry name" value="RNI-like"/>
    <property type="match status" value="2"/>
</dbReference>
<dbReference type="PANTHER" id="PTHR24111">
    <property type="entry name" value="LEUCINE-RICH REPEAT-CONTAINING PROTEIN 34"/>
    <property type="match status" value="1"/>
</dbReference>
<dbReference type="InterPro" id="IPR032675">
    <property type="entry name" value="LRR_dom_sf"/>
</dbReference>
<evidence type="ECO:0000256" key="1">
    <source>
        <dbReference type="ARBA" id="ARBA00022737"/>
    </source>
</evidence>
<comment type="caution">
    <text evidence="3">The sequence shown here is derived from an EMBL/GenBank/DDBJ whole genome shotgun (WGS) entry which is preliminary data.</text>
</comment>
<dbReference type="Pfam" id="PF13516">
    <property type="entry name" value="LRR_6"/>
    <property type="match status" value="9"/>
</dbReference>
<keyword evidence="1" id="KW-0677">Repeat</keyword>
<dbReference type="PANTHER" id="PTHR24111:SF0">
    <property type="entry name" value="LEUCINE-RICH REPEAT-CONTAINING PROTEIN"/>
    <property type="match status" value="1"/>
</dbReference>
<gene>
    <name evidence="3" type="ORF">BCR41DRAFT_354086</name>
</gene>
<dbReference type="InterPro" id="IPR052201">
    <property type="entry name" value="LRR-containing_regulator"/>
</dbReference>
<keyword evidence="2" id="KW-0175">Coiled coil</keyword>
<evidence type="ECO:0000313" key="3">
    <source>
        <dbReference type="EMBL" id="ORZ15567.1"/>
    </source>
</evidence>
<dbReference type="STRING" id="64571.A0A1Y2GMQ5"/>